<dbReference type="PROSITE" id="PS51257">
    <property type="entry name" value="PROKAR_LIPOPROTEIN"/>
    <property type="match status" value="1"/>
</dbReference>
<dbReference type="AlphaFoldDB" id="A0AAD9UJH9"/>
<organism evidence="1 2">
    <name type="scientific">Ridgeia piscesae</name>
    <name type="common">Tubeworm</name>
    <dbReference type="NCBI Taxonomy" id="27915"/>
    <lineage>
        <taxon>Eukaryota</taxon>
        <taxon>Metazoa</taxon>
        <taxon>Spiralia</taxon>
        <taxon>Lophotrochozoa</taxon>
        <taxon>Annelida</taxon>
        <taxon>Polychaeta</taxon>
        <taxon>Sedentaria</taxon>
        <taxon>Canalipalpata</taxon>
        <taxon>Sabellida</taxon>
        <taxon>Siboglinidae</taxon>
        <taxon>Ridgeia</taxon>
    </lineage>
</organism>
<evidence type="ECO:0000313" key="2">
    <source>
        <dbReference type="Proteomes" id="UP001209878"/>
    </source>
</evidence>
<keyword evidence="2" id="KW-1185">Reference proteome</keyword>
<proteinExistence type="predicted"/>
<dbReference type="EMBL" id="JAODUO010000049">
    <property type="protein sequence ID" value="KAK2191605.1"/>
    <property type="molecule type" value="Genomic_DNA"/>
</dbReference>
<sequence>MTRTEDQSTFARTLPEGRTSTTGALCWSSVSCTVSHGLGSAFCAVCLSSAFLPFSNCDSNSRTLFFRFTPADGVWSSLAARIVKLASSLSVSSTVEEISGETRLCALVLSELFLSSSVLRSPNLLQPI</sequence>
<reference evidence="1" key="1">
    <citation type="journal article" date="2023" name="Mol. Biol. Evol.">
        <title>Third-Generation Sequencing Reveals the Adaptive Role of the Epigenome in Three Deep-Sea Polychaetes.</title>
        <authorList>
            <person name="Perez M."/>
            <person name="Aroh O."/>
            <person name="Sun Y."/>
            <person name="Lan Y."/>
            <person name="Juniper S.K."/>
            <person name="Young C.R."/>
            <person name="Angers B."/>
            <person name="Qian P.Y."/>
        </authorList>
    </citation>
    <scope>NUCLEOTIDE SEQUENCE</scope>
    <source>
        <strain evidence="1">R07B-5</strain>
    </source>
</reference>
<evidence type="ECO:0000313" key="1">
    <source>
        <dbReference type="EMBL" id="KAK2191605.1"/>
    </source>
</evidence>
<comment type="caution">
    <text evidence="1">The sequence shown here is derived from an EMBL/GenBank/DDBJ whole genome shotgun (WGS) entry which is preliminary data.</text>
</comment>
<name>A0AAD9UJH9_RIDPI</name>
<dbReference type="Proteomes" id="UP001209878">
    <property type="component" value="Unassembled WGS sequence"/>
</dbReference>
<protein>
    <submittedName>
        <fullName evidence="1">Uncharacterized protein</fullName>
    </submittedName>
</protein>
<accession>A0AAD9UJH9</accession>
<gene>
    <name evidence="1" type="ORF">NP493_50g03018</name>
</gene>